<keyword evidence="3" id="KW-0418">Kinase</keyword>
<evidence type="ECO:0000313" key="4">
    <source>
        <dbReference type="Proteomes" id="UP000030665"/>
    </source>
</evidence>
<dbReference type="SUPFAM" id="SSF56112">
    <property type="entry name" value="Protein kinase-like (PK-like)"/>
    <property type="match status" value="1"/>
</dbReference>
<dbReference type="InterPro" id="IPR011009">
    <property type="entry name" value="Kinase-like_dom_sf"/>
</dbReference>
<protein>
    <submittedName>
        <fullName evidence="3">Pkinase domain containing protein</fullName>
    </submittedName>
</protein>
<keyword evidence="1" id="KW-0547">Nucleotide-binding</keyword>
<organism evidence="3 4">
    <name type="scientific">Trichuris trichiura</name>
    <name type="common">Whipworm</name>
    <name type="synonym">Trichocephalus trichiurus</name>
    <dbReference type="NCBI Taxonomy" id="36087"/>
    <lineage>
        <taxon>Eukaryota</taxon>
        <taxon>Metazoa</taxon>
        <taxon>Ecdysozoa</taxon>
        <taxon>Nematoda</taxon>
        <taxon>Enoplea</taxon>
        <taxon>Dorylaimia</taxon>
        <taxon>Trichinellida</taxon>
        <taxon>Trichuridae</taxon>
        <taxon>Trichuris</taxon>
    </lineage>
</organism>
<dbReference type="Proteomes" id="UP000030665">
    <property type="component" value="Unassembled WGS sequence"/>
</dbReference>
<name>A0A077ZNC1_TRITR</name>
<keyword evidence="1" id="KW-0067">ATP-binding</keyword>
<evidence type="ECO:0000259" key="2">
    <source>
        <dbReference type="PROSITE" id="PS50011"/>
    </source>
</evidence>
<dbReference type="STRING" id="36087.A0A077ZNC1"/>
<gene>
    <name evidence="3" type="ORF">TTRE_0000976101</name>
</gene>
<dbReference type="Pfam" id="PF00069">
    <property type="entry name" value="Pkinase"/>
    <property type="match status" value="1"/>
</dbReference>
<sequence>MPPTAPGKPTEGEWSKDQACEFYNNYDCKEVLGKGMSSTVRRCIRFSTGEEFAVKIIDLSSEKATAEQVRELRDSTLREIKILQMFSGHKNISVQFVLQQLMRANAAVTCFSLSPRLL</sequence>
<dbReference type="OrthoDB" id="5859912at2759"/>
<evidence type="ECO:0000313" key="3">
    <source>
        <dbReference type="EMBL" id="CDW61308.1"/>
    </source>
</evidence>
<dbReference type="PROSITE" id="PS50011">
    <property type="entry name" value="PROTEIN_KINASE_DOM"/>
    <property type="match status" value="1"/>
</dbReference>
<keyword evidence="3" id="KW-0808">Transferase</keyword>
<dbReference type="AlphaFoldDB" id="A0A077ZNC1"/>
<dbReference type="EMBL" id="HG808686">
    <property type="protein sequence ID" value="CDW61308.1"/>
    <property type="molecule type" value="Genomic_DNA"/>
</dbReference>
<proteinExistence type="predicted"/>
<keyword evidence="4" id="KW-1185">Reference proteome</keyword>
<feature type="binding site" evidence="1">
    <location>
        <position position="55"/>
    </location>
    <ligand>
        <name>ATP</name>
        <dbReference type="ChEBI" id="CHEBI:30616"/>
    </ligand>
</feature>
<dbReference type="PROSITE" id="PS00107">
    <property type="entry name" value="PROTEIN_KINASE_ATP"/>
    <property type="match status" value="1"/>
</dbReference>
<dbReference type="Gene3D" id="3.30.200.20">
    <property type="entry name" value="Phosphorylase Kinase, domain 1"/>
    <property type="match status" value="1"/>
</dbReference>
<dbReference type="InterPro" id="IPR000719">
    <property type="entry name" value="Prot_kinase_dom"/>
</dbReference>
<reference evidence="3" key="2">
    <citation type="submission" date="2014-03" db="EMBL/GenBank/DDBJ databases">
        <title>The whipworm genome and dual-species transcriptomics of an intimate host-pathogen interaction.</title>
        <authorList>
            <person name="Foth B.J."/>
            <person name="Tsai I.J."/>
            <person name="Reid A.J."/>
            <person name="Bancroft A.J."/>
            <person name="Nichol S."/>
            <person name="Tracey A."/>
            <person name="Holroyd N."/>
            <person name="Cotton J.A."/>
            <person name="Stanley E.J."/>
            <person name="Zarowiecki M."/>
            <person name="Liu J.Z."/>
            <person name="Huckvale T."/>
            <person name="Cooper P.J."/>
            <person name="Grencis R.K."/>
            <person name="Berriman M."/>
        </authorList>
    </citation>
    <scope>NUCLEOTIDE SEQUENCE [LARGE SCALE GENOMIC DNA]</scope>
</reference>
<evidence type="ECO:0000256" key="1">
    <source>
        <dbReference type="PROSITE-ProRule" id="PRU10141"/>
    </source>
</evidence>
<feature type="domain" description="Protein kinase" evidence="2">
    <location>
        <begin position="26"/>
        <end position="118"/>
    </location>
</feature>
<dbReference type="GO" id="GO:0004672">
    <property type="term" value="F:protein kinase activity"/>
    <property type="evidence" value="ECO:0007669"/>
    <property type="project" value="InterPro"/>
</dbReference>
<accession>A0A077ZNC1</accession>
<dbReference type="InterPro" id="IPR017441">
    <property type="entry name" value="Protein_kinase_ATP_BS"/>
</dbReference>
<reference evidence="3" key="1">
    <citation type="submission" date="2014-01" db="EMBL/GenBank/DDBJ databases">
        <authorList>
            <person name="Aslett M."/>
        </authorList>
    </citation>
    <scope>NUCLEOTIDE SEQUENCE</scope>
</reference>
<dbReference type="GO" id="GO:0005524">
    <property type="term" value="F:ATP binding"/>
    <property type="evidence" value="ECO:0007669"/>
    <property type="project" value="UniProtKB-UniRule"/>
</dbReference>